<dbReference type="Pfam" id="PF08241">
    <property type="entry name" value="Methyltransf_11"/>
    <property type="match status" value="1"/>
</dbReference>
<evidence type="ECO:0000313" key="4">
    <source>
        <dbReference type="Proteomes" id="UP000625079"/>
    </source>
</evidence>
<evidence type="ECO:0000256" key="1">
    <source>
        <dbReference type="ARBA" id="ARBA00022679"/>
    </source>
</evidence>
<name>A0AA88B4B3_9BRAD</name>
<dbReference type="PANTHER" id="PTHR44068:SF11">
    <property type="entry name" value="GERANYL DIPHOSPHATE 2-C-METHYLTRANSFERASE"/>
    <property type="match status" value="1"/>
</dbReference>
<reference evidence="3" key="1">
    <citation type="journal article" date="2014" name="Int. J. Syst. Evol. Microbiol.">
        <title>Complete genome sequence of Corynebacterium casei LMG S-19264T (=DSM 44701T), isolated from a smear-ripened cheese.</title>
        <authorList>
            <consortium name="US DOE Joint Genome Institute (JGI-PGF)"/>
            <person name="Walter F."/>
            <person name="Albersmeier A."/>
            <person name="Kalinowski J."/>
            <person name="Ruckert C."/>
        </authorList>
    </citation>
    <scope>NUCLEOTIDE SEQUENCE</scope>
    <source>
        <strain evidence="3">CGMCC 1.15034</strain>
    </source>
</reference>
<gene>
    <name evidence="3" type="ORF">GCM10010987_01790</name>
</gene>
<dbReference type="InterPro" id="IPR050447">
    <property type="entry name" value="Erg6_SMT_methyltransf"/>
</dbReference>
<dbReference type="SUPFAM" id="SSF53335">
    <property type="entry name" value="S-adenosyl-L-methionine-dependent methyltransferases"/>
    <property type="match status" value="1"/>
</dbReference>
<organism evidence="3 4">
    <name type="scientific">Bradyrhizobium guangdongense</name>
    <dbReference type="NCBI Taxonomy" id="1325090"/>
    <lineage>
        <taxon>Bacteria</taxon>
        <taxon>Pseudomonadati</taxon>
        <taxon>Pseudomonadota</taxon>
        <taxon>Alphaproteobacteria</taxon>
        <taxon>Hyphomicrobiales</taxon>
        <taxon>Nitrobacteraceae</taxon>
        <taxon>Bradyrhizobium</taxon>
    </lineage>
</organism>
<dbReference type="Proteomes" id="UP000625079">
    <property type="component" value="Unassembled WGS sequence"/>
</dbReference>
<keyword evidence="1" id="KW-0808">Transferase</keyword>
<dbReference type="Gene3D" id="3.40.50.150">
    <property type="entry name" value="Vaccinia Virus protein VP39"/>
    <property type="match status" value="1"/>
</dbReference>
<sequence length="279" mass="30870">MKQDPYPTAASPIHQAVVKLFYSRAARHLFTNAWYSLLSNLDRDAAIRFLNYGYAPLNGAQVELQAADEPDRYAIQLYHHVASGAAIAGKDVLEVGCGRGGGASYIARYLHPKSYTGLDICKPAIRFNKARYADQDNLAFRVGDALSLPFADENFDVVVNVESAQHYGDMGRFLDEVHRVLRPGGAFLMACFEDRTKEVYPREALAKSRLRLVHEDDITANVARALELDGARRTALADEIVPRVLLGVSHEFAGIPGTQLHASFANGTCPYYSFTCRKD</sequence>
<dbReference type="AlphaFoldDB" id="A0AA88B4B3"/>
<dbReference type="CDD" id="cd02440">
    <property type="entry name" value="AdoMet_MTases"/>
    <property type="match status" value="1"/>
</dbReference>
<dbReference type="PANTHER" id="PTHR44068">
    <property type="entry name" value="ZGC:194242"/>
    <property type="match status" value="1"/>
</dbReference>
<dbReference type="GO" id="GO:0032259">
    <property type="term" value="P:methylation"/>
    <property type="evidence" value="ECO:0007669"/>
    <property type="project" value="UniProtKB-KW"/>
</dbReference>
<dbReference type="EMBL" id="BMHC01000001">
    <property type="protein sequence ID" value="GGI18935.1"/>
    <property type="molecule type" value="Genomic_DNA"/>
</dbReference>
<evidence type="ECO:0000313" key="3">
    <source>
        <dbReference type="EMBL" id="GGI18935.1"/>
    </source>
</evidence>
<dbReference type="GO" id="GO:0008757">
    <property type="term" value="F:S-adenosylmethionine-dependent methyltransferase activity"/>
    <property type="evidence" value="ECO:0007669"/>
    <property type="project" value="InterPro"/>
</dbReference>
<evidence type="ECO:0000259" key="2">
    <source>
        <dbReference type="Pfam" id="PF08241"/>
    </source>
</evidence>
<feature type="domain" description="Methyltransferase type 11" evidence="2">
    <location>
        <begin position="93"/>
        <end position="188"/>
    </location>
</feature>
<keyword evidence="3" id="KW-0489">Methyltransferase</keyword>
<reference evidence="3" key="2">
    <citation type="submission" date="2022-12" db="EMBL/GenBank/DDBJ databases">
        <authorList>
            <person name="Sun Q."/>
            <person name="Zhou Y."/>
        </authorList>
    </citation>
    <scope>NUCLEOTIDE SEQUENCE</scope>
    <source>
        <strain evidence="3">CGMCC 1.15034</strain>
    </source>
</reference>
<dbReference type="InterPro" id="IPR013216">
    <property type="entry name" value="Methyltransf_11"/>
</dbReference>
<accession>A0AA88B4B3</accession>
<dbReference type="InterPro" id="IPR029063">
    <property type="entry name" value="SAM-dependent_MTases_sf"/>
</dbReference>
<comment type="caution">
    <text evidence="3">The sequence shown here is derived from an EMBL/GenBank/DDBJ whole genome shotgun (WGS) entry which is preliminary data.</text>
</comment>
<proteinExistence type="predicted"/>
<protein>
    <submittedName>
        <fullName evidence="3">Methyltransferase</fullName>
    </submittedName>
</protein>
<dbReference type="RefSeq" id="WP_208764268.1">
    <property type="nucleotide sequence ID" value="NZ_BMHC01000001.1"/>
</dbReference>